<dbReference type="Proteomes" id="UP000762676">
    <property type="component" value="Unassembled WGS sequence"/>
</dbReference>
<evidence type="ECO:0000313" key="2">
    <source>
        <dbReference type="Proteomes" id="UP000762676"/>
    </source>
</evidence>
<organism evidence="1 2">
    <name type="scientific">Elysia marginata</name>
    <dbReference type="NCBI Taxonomy" id="1093978"/>
    <lineage>
        <taxon>Eukaryota</taxon>
        <taxon>Metazoa</taxon>
        <taxon>Spiralia</taxon>
        <taxon>Lophotrochozoa</taxon>
        <taxon>Mollusca</taxon>
        <taxon>Gastropoda</taxon>
        <taxon>Heterobranchia</taxon>
        <taxon>Euthyneura</taxon>
        <taxon>Panpulmonata</taxon>
        <taxon>Sacoglossa</taxon>
        <taxon>Placobranchoidea</taxon>
        <taxon>Plakobranchidae</taxon>
        <taxon>Elysia</taxon>
    </lineage>
</organism>
<gene>
    <name evidence="1" type="ORF">ElyMa_001207300</name>
</gene>
<reference evidence="1 2" key="1">
    <citation type="journal article" date="2021" name="Elife">
        <title>Chloroplast acquisition without the gene transfer in kleptoplastic sea slugs, Plakobranchus ocellatus.</title>
        <authorList>
            <person name="Maeda T."/>
            <person name="Takahashi S."/>
            <person name="Yoshida T."/>
            <person name="Shimamura S."/>
            <person name="Takaki Y."/>
            <person name="Nagai Y."/>
            <person name="Toyoda A."/>
            <person name="Suzuki Y."/>
            <person name="Arimoto A."/>
            <person name="Ishii H."/>
            <person name="Satoh N."/>
            <person name="Nishiyama T."/>
            <person name="Hasebe M."/>
            <person name="Maruyama T."/>
            <person name="Minagawa J."/>
            <person name="Obokata J."/>
            <person name="Shigenobu S."/>
        </authorList>
    </citation>
    <scope>NUCLEOTIDE SEQUENCE [LARGE SCALE GENOMIC DNA]</scope>
</reference>
<protein>
    <submittedName>
        <fullName evidence="1">Uncharacterized protein</fullName>
    </submittedName>
</protein>
<keyword evidence="2" id="KW-1185">Reference proteome</keyword>
<proteinExistence type="predicted"/>
<name>A0AAV4I623_9GAST</name>
<dbReference type="AlphaFoldDB" id="A0AAV4I623"/>
<accession>A0AAV4I623</accession>
<comment type="caution">
    <text evidence="1">The sequence shown here is derived from an EMBL/GenBank/DDBJ whole genome shotgun (WGS) entry which is preliminary data.</text>
</comment>
<dbReference type="EMBL" id="BMAT01002374">
    <property type="protein sequence ID" value="GFS05717.1"/>
    <property type="molecule type" value="Genomic_DNA"/>
</dbReference>
<sequence length="119" mass="12929">MRPASPTETCVLTVRALGPTGPLLLLIRSRSYESPRFQPHVGTDQVPLMRNILLLVQTGQAITPEQPPPVSCYISTTTTSTPSSPLSRFTDATTTNTPTLLQPPPPPFLLFALPFTDIM</sequence>
<evidence type="ECO:0000313" key="1">
    <source>
        <dbReference type="EMBL" id="GFS05717.1"/>
    </source>
</evidence>